<feature type="region of interest" description="Disordered" evidence="1">
    <location>
        <begin position="68"/>
        <end position="97"/>
    </location>
</feature>
<reference evidence="2 3" key="1">
    <citation type="journal article" date="2023" name="Plants (Basel)">
        <title>Bridging the Gap: Combining Genomics and Transcriptomics Approaches to Understand Stylosanthes scabra, an Orphan Legume from the Brazilian Caatinga.</title>
        <authorList>
            <person name="Ferreira-Neto J.R.C."/>
            <person name="da Silva M.D."/>
            <person name="Binneck E."/>
            <person name="de Melo N.F."/>
            <person name="da Silva R.H."/>
            <person name="de Melo A.L.T.M."/>
            <person name="Pandolfi V."/>
            <person name="Bustamante F.O."/>
            <person name="Brasileiro-Vidal A.C."/>
            <person name="Benko-Iseppon A.M."/>
        </authorList>
    </citation>
    <scope>NUCLEOTIDE SEQUENCE [LARGE SCALE GENOMIC DNA]</scope>
    <source>
        <tissue evidence="2">Leaves</tissue>
    </source>
</reference>
<accession>A0ABU6RW52</accession>
<evidence type="ECO:0000313" key="3">
    <source>
        <dbReference type="Proteomes" id="UP001341840"/>
    </source>
</evidence>
<feature type="region of interest" description="Disordered" evidence="1">
    <location>
        <begin position="132"/>
        <end position="155"/>
    </location>
</feature>
<comment type="caution">
    <text evidence="2">The sequence shown here is derived from an EMBL/GenBank/DDBJ whole genome shotgun (WGS) entry which is preliminary data.</text>
</comment>
<feature type="compositionally biased region" description="Polar residues" evidence="1">
    <location>
        <begin position="16"/>
        <end position="25"/>
    </location>
</feature>
<feature type="compositionally biased region" description="Basic and acidic residues" evidence="1">
    <location>
        <begin position="69"/>
        <end position="87"/>
    </location>
</feature>
<evidence type="ECO:0000256" key="1">
    <source>
        <dbReference type="SAM" id="MobiDB-lite"/>
    </source>
</evidence>
<keyword evidence="3" id="KW-1185">Reference proteome</keyword>
<dbReference type="EMBL" id="JASCZI010032382">
    <property type="protein sequence ID" value="MED6128205.1"/>
    <property type="molecule type" value="Genomic_DNA"/>
</dbReference>
<protein>
    <submittedName>
        <fullName evidence="2">Uncharacterized protein</fullName>
    </submittedName>
</protein>
<dbReference type="Proteomes" id="UP001341840">
    <property type="component" value="Unassembled WGS sequence"/>
</dbReference>
<proteinExistence type="predicted"/>
<feature type="region of interest" description="Disordered" evidence="1">
    <location>
        <begin position="1"/>
        <end position="26"/>
    </location>
</feature>
<feature type="non-terminal residue" evidence="2">
    <location>
        <position position="1"/>
    </location>
</feature>
<sequence>GTHKAQPSGQGKDKSTQTAPTSLTKASCFAISRKSATPTSSARCSSRKHTYVDTFAKETLKLLNGKRRLLQERHETSMQKIPADRRTAPCQEPSVRRTGERRLRRTLVMLDAESENEAEEIPGQWDLDNVLNNWGKVEPNMGPAGNDQGPPPAAD</sequence>
<evidence type="ECO:0000313" key="2">
    <source>
        <dbReference type="EMBL" id="MED6128205.1"/>
    </source>
</evidence>
<organism evidence="2 3">
    <name type="scientific">Stylosanthes scabra</name>
    <dbReference type="NCBI Taxonomy" id="79078"/>
    <lineage>
        <taxon>Eukaryota</taxon>
        <taxon>Viridiplantae</taxon>
        <taxon>Streptophyta</taxon>
        <taxon>Embryophyta</taxon>
        <taxon>Tracheophyta</taxon>
        <taxon>Spermatophyta</taxon>
        <taxon>Magnoliopsida</taxon>
        <taxon>eudicotyledons</taxon>
        <taxon>Gunneridae</taxon>
        <taxon>Pentapetalae</taxon>
        <taxon>rosids</taxon>
        <taxon>fabids</taxon>
        <taxon>Fabales</taxon>
        <taxon>Fabaceae</taxon>
        <taxon>Papilionoideae</taxon>
        <taxon>50 kb inversion clade</taxon>
        <taxon>dalbergioids sensu lato</taxon>
        <taxon>Dalbergieae</taxon>
        <taxon>Pterocarpus clade</taxon>
        <taxon>Stylosanthes</taxon>
    </lineage>
</organism>
<gene>
    <name evidence="2" type="ORF">PIB30_095363</name>
</gene>
<name>A0ABU6RW52_9FABA</name>